<keyword evidence="2" id="KW-0963">Cytoplasm</keyword>
<proteinExistence type="predicted"/>
<dbReference type="InterPro" id="IPR001611">
    <property type="entry name" value="Leu-rich_rpt"/>
</dbReference>
<dbReference type="PANTHER" id="PTHR24107:SF20">
    <property type="entry name" value="DYNEIN REGULATORY COMPLEX SUBUNIT 5"/>
    <property type="match status" value="1"/>
</dbReference>
<name>A0A5E4PX20_9NEOP</name>
<dbReference type="InterPro" id="IPR032675">
    <property type="entry name" value="LRR_dom_sf"/>
</dbReference>
<keyword evidence="5" id="KW-1185">Reference proteome</keyword>
<dbReference type="Gene3D" id="3.80.10.10">
    <property type="entry name" value="Ribonuclease Inhibitor"/>
    <property type="match status" value="2"/>
</dbReference>
<evidence type="ECO:0000313" key="5">
    <source>
        <dbReference type="Proteomes" id="UP000324832"/>
    </source>
</evidence>
<dbReference type="Pfam" id="PF13516">
    <property type="entry name" value="LRR_6"/>
    <property type="match status" value="2"/>
</dbReference>
<sequence length="552" mass="61800">MRFPASVNISTYQAYRNLDSVEVDRVLKAENFEWDSEHPKSLATLCVERISTNWAGIPKLEELVPKDREYFLQILDTNVPLQLLVDNIKNDLFWERCYQSKWSELPESVRNKKWINIFVEKYYVDILENMIPREYDPEKVRSLVKICGPYIQSLNIRSLVPTDTTVERIISPEMAELITSRRPSGNKLSHSNKIQTIPRDHISLHAAIGSLPNLVELQITYQMRSVGIQYQRNQFQFTNNDAKNLALGLEKCLHLKALMITRTDMNCQRLSIILRGISVNLQIETLDFSHCRIGDDGANAIAKFMARHDKLKNLILNHSSCCLRNLDLRLNNNLGSEGIAHIAVAIARGCNLISLNISGCGITPLPLQKPPAGVWSAINALKPPTCGDLLARAIGLVKTPLRSLDISVNNIGSPSDSTLSNAICLSYLIDINLIRSGMGSLSMAVAESAAAAQRLRRESEKGVRFRRSADADPVLLAQQLSARPSIVSVTSEEGTYNVLTRPLPSDFGFIPAIKGILRERRRKSDGSIQAIGNEFRTIRIFISNPNDTDFIS</sequence>
<gene>
    <name evidence="4" type="ORF">LSINAPIS_LOCUS2643</name>
</gene>
<dbReference type="EMBL" id="FZQP02000571">
    <property type="protein sequence ID" value="VVC89553.1"/>
    <property type="molecule type" value="Genomic_DNA"/>
</dbReference>
<dbReference type="SMART" id="SM00368">
    <property type="entry name" value="LRR_RI"/>
    <property type="match status" value="2"/>
</dbReference>
<organism evidence="4 5">
    <name type="scientific">Leptidea sinapis</name>
    <dbReference type="NCBI Taxonomy" id="189913"/>
    <lineage>
        <taxon>Eukaryota</taxon>
        <taxon>Metazoa</taxon>
        <taxon>Ecdysozoa</taxon>
        <taxon>Arthropoda</taxon>
        <taxon>Hexapoda</taxon>
        <taxon>Insecta</taxon>
        <taxon>Pterygota</taxon>
        <taxon>Neoptera</taxon>
        <taxon>Endopterygota</taxon>
        <taxon>Lepidoptera</taxon>
        <taxon>Glossata</taxon>
        <taxon>Ditrysia</taxon>
        <taxon>Papilionoidea</taxon>
        <taxon>Pieridae</taxon>
        <taxon>Dismorphiinae</taxon>
        <taxon>Leptidea</taxon>
    </lineage>
</organism>
<accession>A0A5E4PX20</accession>
<evidence type="ECO:0000313" key="4">
    <source>
        <dbReference type="EMBL" id="VVC89553.1"/>
    </source>
</evidence>
<protein>
    <submittedName>
        <fullName evidence="4">Uncharacterized protein</fullName>
    </submittedName>
</protein>
<dbReference type="PANTHER" id="PTHR24107">
    <property type="entry name" value="YNEIN REGULATORY COMPLEX SUBUNIT 5"/>
    <property type="match status" value="1"/>
</dbReference>
<dbReference type="AlphaFoldDB" id="A0A5E4PX20"/>
<dbReference type="Proteomes" id="UP000324832">
    <property type="component" value="Unassembled WGS sequence"/>
</dbReference>
<dbReference type="SUPFAM" id="SSF52047">
    <property type="entry name" value="RNI-like"/>
    <property type="match status" value="1"/>
</dbReference>
<keyword evidence="3" id="KW-0206">Cytoskeleton</keyword>
<dbReference type="GO" id="GO:0005856">
    <property type="term" value="C:cytoskeleton"/>
    <property type="evidence" value="ECO:0007669"/>
    <property type="project" value="UniProtKB-SubCell"/>
</dbReference>
<reference evidence="4 5" key="1">
    <citation type="submission" date="2017-07" db="EMBL/GenBank/DDBJ databases">
        <authorList>
            <person name="Talla V."/>
            <person name="Backstrom N."/>
        </authorList>
    </citation>
    <scope>NUCLEOTIDE SEQUENCE [LARGE SCALE GENOMIC DNA]</scope>
</reference>
<dbReference type="InterPro" id="IPR052410">
    <property type="entry name" value="DRC5"/>
</dbReference>
<comment type="subcellular location">
    <subcellularLocation>
        <location evidence="1">Cytoplasm</location>
        <location evidence="1">Cytoskeleton</location>
    </subcellularLocation>
</comment>
<evidence type="ECO:0000256" key="2">
    <source>
        <dbReference type="ARBA" id="ARBA00022490"/>
    </source>
</evidence>
<evidence type="ECO:0000256" key="1">
    <source>
        <dbReference type="ARBA" id="ARBA00004245"/>
    </source>
</evidence>
<evidence type="ECO:0000256" key="3">
    <source>
        <dbReference type="ARBA" id="ARBA00023212"/>
    </source>
</evidence>